<dbReference type="Gene3D" id="6.10.140.2220">
    <property type="match status" value="1"/>
</dbReference>
<keyword evidence="8" id="KW-1185">Reference proteome</keyword>
<dbReference type="PROSITE" id="PS50865">
    <property type="entry name" value="ZF_MYND_2"/>
    <property type="match status" value="1"/>
</dbReference>
<feature type="domain" description="MYND-type" evidence="6">
    <location>
        <begin position="53"/>
        <end position="91"/>
    </location>
</feature>
<name>A0AAD9V0X5_ACRCE</name>
<reference evidence="7" key="1">
    <citation type="journal article" date="2023" name="G3 (Bethesda)">
        <title>Whole genome assembly and annotation of the endangered Caribbean coral Acropora cervicornis.</title>
        <authorList>
            <person name="Selwyn J.D."/>
            <person name="Vollmer S.V."/>
        </authorList>
    </citation>
    <scope>NUCLEOTIDE SEQUENCE</scope>
    <source>
        <strain evidence="7">K2</strain>
    </source>
</reference>
<keyword evidence="3" id="KW-0862">Zinc</keyword>
<dbReference type="EMBL" id="JARQWQ010000051">
    <property type="protein sequence ID" value="KAK2557133.1"/>
    <property type="molecule type" value="Genomic_DNA"/>
</dbReference>
<feature type="non-terminal residue" evidence="7">
    <location>
        <position position="1"/>
    </location>
</feature>
<evidence type="ECO:0000256" key="2">
    <source>
        <dbReference type="ARBA" id="ARBA00022771"/>
    </source>
</evidence>
<keyword evidence="2 4" id="KW-0863">Zinc-finger</keyword>
<dbReference type="Gene3D" id="1.25.40.10">
    <property type="entry name" value="Tetratricopeptide repeat domain"/>
    <property type="match status" value="1"/>
</dbReference>
<protein>
    <submittedName>
        <fullName evidence="7">Histone-lysine N-methyltransferase SMYD3</fullName>
    </submittedName>
</protein>
<evidence type="ECO:0000259" key="5">
    <source>
        <dbReference type="PROSITE" id="PS50280"/>
    </source>
</evidence>
<dbReference type="PROSITE" id="PS50280">
    <property type="entry name" value="SET"/>
    <property type="match status" value="1"/>
</dbReference>
<dbReference type="Proteomes" id="UP001249851">
    <property type="component" value="Unassembled WGS sequence"/>
</dbReference>
<dbReference type="Gene3D" id="2.170.270.10">
    <property type="entry name" value="SET domain"/>
    <property type="match status" value="1"/>
</dbReference>
<dbReference type="InterPro" id="IPR011990">
    <property type="entry name" value="TPR-like_helical_dom_sf"/>
</dbReference>
<sequence length="462" mass="52963">MADSEVLGRVYEMFECSKGRGLRALKSLKPAEDILHSTPSVFVLSNNMRGYCCDFCFAKRDDIQRCSRCKFFRYCDRECQKKAWKEHKIECERIRQVSPNRPTDLVLLIAKIIHKRQLDETFCADLTNLVSHRDQLRQSKKDTFSAILAVLVKFLGQKKFQEISPPELFEIFGKITCNSFTICDSELQPLGVGIYIKASYLNHSCHPNCVAVFNGTTLVIHATEHIKQGDELTISYTELLCPSYQRKEELMSRYWFECQCSKCTSSVKEDRLMLSLKCFDPACSGALLHCLDGDSLASCHTCGKRLEDKSVMAKAESLMVKSKETLKQIEVLSKKGDHKAVLDLAEEILAQQKGLFHKLHHMKISMLDKAMDACIYLEMWDSALAYGIETMDSYKLYYPRYHPVVGIQLFRIGKLQVYLDKIDEGFESLLQAEAILRVTHGIHHPLVMELREMVAKTLHEVR</sequence>
<dbReference type="Pfam" id="PF01753">
    <property type="entry name" value="zf-MYND"/>
    <property type="match status" value="1"/>
</dbReference>
<proteinExistence type="predicted"/>
<dbReference type="InterPro" id="IPR050869">
    <property type="entry name" value="H3K4_H4K5_MeTrfase"/>
</dbReference>
<organism evidence="7 8">
    <name type="scientific">Acropora cervicornis</name>
    <name type="common">Staghorn coral</name>
    <dbReference type="NCBI Taxonomy" id="6130"/>
    <lineage>
        <taxon>Eukaryota</taxon>
        <taxon>Metazoa</taxon>
        <taxon>Cnidaria</taxon>
        <taxon>Anthozoa</taxon>
        <taxon>Hexacorallia</taxon>
        <taxon>Scleractinia</taxon>
        <taxon>Astrocoeniina</taxon>
        <taxon>Acroporidae</taxon>
        <taxon>Acropora</taxon>
    </lineage>
</organism>
<evidence type="ECO:0000259" key="6">
    <source>
        <dbReference type="PROSITE" id="PS50865"/>
    </source>
</evidence>
<dbReference type="InterPro" id="IPR046341">
    <property type="entry name" value="SET_dom_sf"/>
</dbReference>
<feature type="domain" description="SET" evidence="5">
    <location>
        <begin position="1"/>
        <end position="237"/>
    </location>
</feature>
<evidence type="ECO:0000313" key="7">
    <source>
        <dbReference type="EMBL" id="KAK2557133.1"/>
    </source>
</evidence>
<reference evidence="7" key="2">
    <citation type="journal article" date="2023" name="Science">
        <title>Genomic signatures of disease resistance in endangered staghorn corals.</title>
        <authorList>
            <person name="Vollmer S.V."/>
            <person name="Selwyn J.D."/>
            <person name="Despard B.A."/>
            <person name="Roesel C.L."/>
        </authorList>
    </citation>
    <scope>NUCLEOTIDE SEQUENCE</scope>
    <source>
        <strain evidence="7">K2</strain>
    </source>
</reference>
<gene>
    <name evidence="7" type="ORF">P5673_020609</name>
</gene>
<accession>A0AAD9V0X5</accession>
<dbReference type="SMART" id="SM00317">
    <property type="entry name" value="SET"/>
    <property type="match status" value="1"/>
</dbReference>
<evidence type="ECO:0000256" key="3">
    <source>
        <dbReference type="ARBA" id="ARBA00022833"/>
    </source>
</evidence>
<dbReference type="PANTHER" id="PTHR12197">
    <property type="entry name" value="HISTONE-LYSINE N-METHYLTRANSFERASE SMYD"/>
    <property type="match status" value="1"/>
</dbReference>
<dbReference type="Gene3D" id="1.25.40.970">
    <property type="match status" value="1"/>
</dbReference>
<dbReference type="AlphaFoldDB" id="A0AAD9V0X5"/>
<evidence type="ECO:0000313" key="8">
    <source>
        <dbReference type="Proteomes" id="UP001249851"/>
    </source>
</evidence>
<keyword evidence="1" id="KW-0479">Metal-binding</keyword>
<dbReference type="GO" id="GO:0005634">
    <property type="term" value="C:nucleus"/>
    <property type="evidence" value="ECO:0007669"/>
    <property type="project" value="TreeGrafter"/>
</dbReference>
<dbReference type="InterPro" id="IPR002893">
    <property type="entry name" value="Znf_MYND"/>
</dbReference>
<dbReference type="Gene3D" id="1.10.220.160">
    <property type="match status" value="1"/>
</dbReference>
<dbReference type="PANTHER" id="PTHR12197:SF251">
    <property type="entry name" value="EG:BACR7C10.4 PROTEIN"/>
    <property type="match status" value="1"/>
</dbReference>
<dbReference type="SUPFAM" id="SSF82199">
    <property type="entry name" value="SET domain"/>
    <property type="match status" value="1"/>
</dbReference>
<comment type="caution">
    <text evidence="7">The sequence shown here is derived from an EMBL/GenBank/DDBJ whole genome shotgun (WGS) entry which is preliminary data.</text>
</comment>
<evidence type="ECO:0000256" key="4">
    <source>
        <dbReference type="PROSITE-ProRule" id="PRU00134"/>
    </source>
</evidence>
<dbReference type="Pfam" id="PF00856">
    <property type="entry name" value="SET"/>
    <property type="match status" value="1"/>
</dbReference>
<dbReference type="GO" id="GO:0008270">
    <property type="term" value="F:zinc ion binding"/>
    <property type="evidence" value="ECO:0007669"/>
    <property type="project" value="UniProtKB-KW"/>
</dbReference>
<evidence type="ECO:0000256" key="1">
    <source>
        <dbReference type="ARBA" id="ARBA00022723"/>
    </source>
</evidence>
<dbReference type="InterPro" id="IPR001214">
    <property type="entry name" value="SET_dom"/>
</dbReference>